<protein>
    <recommendedName>
        <fullName evidence="7">Protein tyrosine phosphatase</fullName>
    </recommendedName>
</protein>
<dbReference type="InterPro" id="IPR029021">
    <property type="entry name" value="Prot-tyrosine_phosphatase-like"/>
</dbReference>
<reference evidence="4" key="1">
    <citation type="submission" date="2020-05" db="EMBL/GenBank/DDBJ databases">
        <title>Phylogenomic resolution of chytrid fungi.</title>
        <authorList>
            <person name="Stajich J.E."/>
            <person name="Amses K."/>
            <person name="Simmons R."/>
            <person name="Seto K."/>
            <person name="Myers J."/>
            <person name="Bonds A."/>
            <person name="Quandt C.A."/>
            <person name="Barry K."/>
            <person name="Liu P."/>
            <person name="Grigoriev I."/>
            <person name="Longcore J.E."/>
            <person name="James T.Y."/>
        </authorList>
    </citation>
    <scope>NUCLEOTIDE SEQUENCE</scope>
    <source>
        <strain evidence="4">PLAUS21</strain>
    </source>
</reference>
<feature type="domain" description="Tyrosine specific protein phosphatases" evidence="3">
    <location>
        <begin position="219"/>
        <end position="308"/>
    </location>
</feature>
<evidence type="ECO:0000313" key="4">
    <source>
        <dbReference type="EMBL" id="KAJ3257634.1"/>
    </source>
</evidence>
<dbReference type="PROSITE" id="PS00383">
    <property type="entry name" value="TYR_PHOSPHATASE_1"/>
    <property type="match status" value="1"/>
</dbReference>
<dbReference type="EMBL" id="JADGKB010000036">
    <property type="protein sequence ID" value="KAJ3257634.1"/>
    <property type="molecule type" value="Genomic_DNA"/>
</dbReference>
<dbReference type="PROSITE" id="PS50055">
    <property type="entry name" value="TYR_PHOSPHATASE_PTP"/>
    <property type="match status" value="1"/>
</dbReference>
<dbReference type="PANTHER" id="PTHR19134:SF449">
    <property type="entry name" value="TYROSINE-PROTEIN PHOSPHATASE 1"/>
    <property type="match status" value="1"/>
</dbReference>
<proteinExistence type="inferred from homology"/>
<dbReference type="PROSITE" id="PS50056">
    <property type="entry name" value="TYR_PHOSPHATASE_2"/>
    <property type="match status" value="1"/>
</dbReference>
<dbReference type="SMART" id="SM00194">
    <property type="entry name" value="PTPc"/>
    <property type="match status" value="1"/>
</dbReference>
<dbReference type="AlphaFoldDB" id="A0AAD5UKA6"/>
<evidence type="ECO:0000313" key="5">
    <source>
        <dbReference type="EMBL" id="KAJ3257650.1"/>
    </source>
</evidence>
<accession>A0AAD5UKA6</accession>
<feature type="domain" description="Tyrosine-protein phosphatase" evidence="2">
    <location>
        <begin position="39"/>
        <end position="317"/>
    </location>
</feature>
<keyword evidence="6" id="KW-1185">Reference proteome</keyword>
<dbReference type="Proteomes" id="UP001210925">
    <property type="component" value="Unassembled WGS sequence"/>
</dbReference>
<name>A0AAD5UKA6_9FUNG</name>
<evidence type="ECO:0000313" key="6">
    <source>
        <dbReference type="Proteomes" id="UP001210925"/>
    </source>
</evidence>
<dbReference type="InterPro" id="IPR003595">
    <property type="entry name" value="Tyr_Pase_cat"/>
</dbReference>
<dbReference type="SMART" id="SM00404">
    <property type="entry name" value="PTPc_motif"/>
    <property type="match status" value="1"/>
</dbReference>
<dbReference type="EMBL" id="JADGKB010000036">
    <property type="protein sequence ID" value="KAJ3257650.1"/>
    <property type="molecule type" value="Genomic_DNA"/>
</dbReference>
<evidence type="ECO:0000256" key="1">
    <source>
        <dbReference type="ARBA" id="ARBA00009649"/>
    </source>
</evidence>
<gene>
    <name evidence="4" type="ORF">HK103_004406</name>
    <name evidence="5" type="ORF">HK103_004422</name>
</gene>
<dbReference type="PRINTS" id="PR00700">
    <property type="entry name" value="PRTYPHPHTASE"/>
</dbReference>
<dbReference type="Pfam" id="PF00102">
    <property type="entry name" value="Y_phosphatase"/>
    <property type="match status" value="1"/>
</dbReference>
<comment type="similarity">
    <text evidence="1">Belongs to the protein-tyrosine phosphatase family. Non-receptor class subfamily.</text>
</comment>
<organism evidence="4 6">
    <name type="scientific">Boothiomyces macroporosus</name>
    <dbReference type="NCBI Taxonomy" id="261099"/>
    <lineage>
        <taxon>Eukaryota</taxon>
        <taxon>Fungi</taxon>
        <taxon>Fungi incertae sedis</taxon>
        <taxon>Chytridiomycota</taxon>
        <taxon>Chytridiomycota incertae sedis</taxon>
        <taxon>Chytridiomycetes</taxon>
        <taxon>Rhizophydiales</taxon>
        <taxon>Terramycetaceae</taxon>
        <taxon>Boothiomyces</taxon>
    </lineage>
</organism>
<dbReference type="SUPFAM" id="SSF52799">
    <property type="entry name" value="(Phosphotyrosine protein) phosphatases II"/>
    <property type="match status" value="1"/>
</dbReference>
<sequence length="333" mass="38578">MNLFKSAKPKIIMYDKLAQEKYLPKWFPDTTKQVGNSYIKNLYKTISDLEQERLENDLSYTIEATKKNEKLNRYYDIVPYDFNRVVLNGTPDYINATHISDMFGNEKYIATQGPLPNTFYSFWQMVWEQKSPVVVMLTPEVEKDRIKCHKYWPETIDQPVEYSGEKSFSVVLKKDSSLMNGQTIHRQFEIEFEGSKRKVEQIQFLGWPDHEGSDAHLVLDVIDYANSVYSTATEMGPFIVHCSAGVGRSGTFCTIDSILKAFENGITDCSKLKKPDWDKVSNCDLVALSVNHLRHQRISMVQSFSQFKLCYEAILLRLHDWNDKGVSVTWNLE</sequence>
<dbReference type="PANTHER" id="PTHR19134">
    <property type="entry name" value="RECEPTOR-TYPE TYROSINE-PROTEIN PHOSPHATASE"/>
    <property type="match status" value="1"/>
</dbReference>
<comment type="caution">
    <text evidence="4">The sequence shown here is derived from an EMBL/GenBank/DDBJ whole genome shotgun (WGS) entry which is preliminary data.</text>
</comment>
<dbReference type="Gene3D" id="3.90.190.10">
    <property type="entry name" value="Protein tyrosine phosphatase superfamily"/>
    <property type="match status" value="1"/>
</dbReference>
<dbReference type="GO" id="GO:0004725">
    <property type="term" value="F:protein tyrosine phosphatase activity"/>
    <property type="evidence" value="ECO:0007669"/>
    <property type="project" value="InterPro"/>
</dbReference>
<dbReference type="InterPro" id="IPR016130">
    <property type="entry name" value="Tyr_Pase_AS"/>
</dbReference>
<dbReference type="InterPro" id="IPR000387">
    <property type="entry name" value="Tyr_Pase_dom"/>
</dbReference>
<evidence type="ECO:0000259" key="2">
    <source>
        <dbReference type="PROSITE" id="PS50055"/>
    </source>
</evidence>
<dbReference type="InterPro" id="IPR050348">
    <property type="entry name" value="Protein-Tyr_Phosphatase"/>
</dbReference>
<evidence type="ECO:0000259" key="3">
    <source>
        <dbReference type="PROSITE" id="PS50056"/>
    </source>
</evidence>
<dbReference type="InterPro" id="IPR000242">
    <property type="entry name" value="PTP_cat"/>
</dbReference>
<dbReference type="CDD" id="cd18533">
    <property type="entry name" value="PTP_fungal"/>
    <property type="match status" value="1"/>
</dbReference>
<evidence type="ECO:0008006" key="7">
    <source>
        <dbReference type="Google" id="ProtNLM"/>
    </source>
</evidence>